<organism evidence="2 3">
    <name type="scientific">Perca flavescens</name>
    <name type="common">American yellow perch</name>
    <name type="synonym">Morone flavescens</name>
    <dbReference type="NCBI Taxonomy" id="8167"/>
    <lineage>
        <taxon>Eukaryota</taxon>
        <taxon>Metazoa</taxon>
        <taxon>Chordata</taxon>
        <taxon>Craniata</taxon>
        <taxon>Vertebrata</taxon>
        <taxon>Euteleostomi</taxon>
        <taxon>Actinopterygii</taxon>
        <taxon>Neopterygii</taxon>
        <taxon>Teleostei</taxon>
        <taxon>Neoteleostei</taxon>
        <taxon>Acanthomorphata</taxon>
        <taxon>Eupercaria</taxon>
        <taxon>Perciformes</taxon>
        <taxon>Percoidei</taxon>
        <taxon>Percidae</taxon>
        <taxon>Percinae</taxon>
        <taxon>Perca</taxon>
    </lineage>
</organism>
<dbReference type="EMBL" id="SCKG01000019">
    <property type="protein sequence ID" value="TDG99768.1"/>
    <property type="molecule type" value="Genomic_DNA"/>
</dbReference>
<feature type="region of interest" description="Disordered" evidence="1">
    <location>
        <begin position="93"/>
        <end position="180"/>
    </location>
</feature>
<dbReference type="Proteomes" id="UP000295070">
    <property type="component" value="Chromosome 19"/>
</dbReference>
<comment type="caution">
    <text evidence="2">The sequence shown here is derived from an EMBL/GenBank/DDBJ whole genome shotgun (WGS) entry which is preliminary data.</text>
</comment>
<feature type="compositionally biased region" description="Polar residues" evidence="1">
    <location>
        <begin position="129"/>
        <end position="138"/>
    </location>
</feature>
<accession>A0A484C712</accession>
<evidence type="ECO:0000313" key="3">
    <source>
        <dbReference type="Proteomes" id="UP000295070"/>
    </source>
</evidence>
<dbReference type="AlphaFoldDB" id="A0A484C712"/>
<protein>
    <submittedName>
        <fullName evidence="2">Uncharacterized protein</fullName>
    </submittedName>
</protein>
<gene>
    <name evidence="2" type="ORF">EPR50_G00197320</name>
</gene>
<evidence type="ECO:0000256" key="1">
    <source>
        <dbReference type="SAM" id="MobiDB-lite"/>
    </source>
</evidence>
<sequence length="180" mass="20939">MRPVPDNEDARLQIPSTLLNSSEDTELQPSSALRTKLHRENRRFKMLCSRCVLPFLALYILPEVTPAAVLPSRFKNKREVNWLDQELFPRLPERSEPGDLSVGDAGEMDRDVNGRPPHSETFLAPTEHLSLQRQNQNQYHRKANEKRRKVAPLDSIGSFQMSSFRNRKDEPDINWEEYKD</sequence>
<feature type="compositionally biased region" description="Basic and acidic residues" evidence="1">
    <location>
        <begin position="166"/>
        <end position="180"/>
    </location>
</feature>
<feature type="compositionally biased region" description="Basic residues" evidence="1">
    <location>
        <begin position="139"/>
        <end position="150"/>
    </location>
</feature>
<proteinExistence type="predicted"/>
<evidence type="ECO:0000313" key="2">
    <source>
        <dbReference type="EMBL" id="TDG99768.1"/>
    </source>
</evidence>
<keyword evidence="3" id="KW-1185">Reference proteome</keyword>
<name>A0A484C712_PERFV</name>
<reference evidence="2 3" key="1">
    <citation type="submission" date="2019-01" db="EMBL/GenBank/DDBJ databases">
        <title>A chromosome-scale genome assembly of the yellow perch, Perca flavescens.</title>
        <authorList>
            <person name="Feron R."/>
            <person name="Morvezen R."/>
            <person name="Bestin A."/>
            <person name="Haffray P."/>
            <person name="Klopp C."/>
            <person name="Zahm M."/>
            <person name="Cabau C."/>
            <person name="Roques C."/>
            <person name="Donnadieu C."/>
            <person name="Bouchez O."/>
            <person name="Christie M."/>
            <person name="Larson W."/>
            <person name="Guiguen Y."/>
        </authorList>
    </citation>
    <scope>NUCLEOTIDE SEQUENCE [LARGE SCALE GENOMIC DNA]</scope>
    <source>
        <strain evidence="2">YP-PL-M2</strain>
        <tissue evidence="2">Blood</tissue>
    </source>
</reference>